<dbReference type="GO" id="GO:0010181">
    <property type="term" value="F:FMN binding"/>
    <property type="evidence" value="ECO:0007669"/>
    <property type="project" value="TreeGrafter"/>
</dbReference>
<dbReference type="InterPro" id="IPR005025">
    <property type="entry name" value="FMN_Rdtase-like_dom"/>
</dbReference>
<dbReference type="STRING" id="445709.ABW99_09260"/>
<dbReference type="GO" id="GO:0016491">
    <property type="term" value="F:oxidoreductase activity"/>
    <property type="evidence" value="ECO:0007669"/>
    <property type="project" value="InterPro"/>
</dbReference>
<evidence type="ECO:0000313" key="3">
    <source>
        <dbReference type="Proteomes" id="UP000036700"/>
    </source>
</evidence>
<evidence type="ECO:0000313" key="2">
    <source>
        <dbReference type="EMBL" id="AKJ68375.1"/>
    </source>
</evidence>
<dbReference type="KEGG" id="ptx:ABW99_09260"/>
<dbReference type="PANTHER" id="PTHR30543:SF21">
    <property type="entry name" value="NAD(P)H-DEPENDENT FMN REDUCTASE LOT6"/>
    <property type="match status" value="1"/>
</dbReference>
<dbReference type="SUPFAM" id="SSF52218">
    <property type="entry name" value="Flavoproteins"/>
    <property type="match status" value="1"/>
</dbReference>
<accession>A0A0G3EN01</accession>
<dbReference type="PATRIC" id="fig|445709.3.peg.1980"/>
<dbReference type="Proteomes" id="UP000036700">
    <property type="component" value="Chromosome"/>
</dbReference>
<dbReference type="InterPro" id="IPR029039">
    <property type="entry name" value="Flavoprotein-like_sf"/>
</dbReference>
<protein>
    <submittedName>
        <fullName evidence="2">NADPH-dependent FMN reductase</fullName>
    </submittedName>
</protein>
<proteinExistence type="predicted"/>
<dbReference type="Gene3D" id="3.40.50.360">
    <property type="match status" value="1"/>
</dbReference>
<reference evidence="3" key="1">
    <citation type="submission" date="2015-06" db="EMBL/GenBank/DDBJ databases">
        <authorList>
            <person name="Lim Y.L."/>
            <person name="Ee R."/>
            <person name="Yong D."/>
            <person name="How K.Y."/>
            <person name="Yin W.F."/>
            <person name="Chan K.G."/>
        </authorList>
    </citation>
    <scope>NUCLEOTIDE SEQUENCE [LARGE SCALE GENOMIC DNA]</scope>
    <source>
        <strain evidence="3">DSM 25325</strain>
    </source>
</reference>
<dbReference type="InterPro" id="IPR050712">
    <property type="entry name" value="NAD(P)H-dep_reductase"/>
</dbReference>
<keyword evidence="3" id="KW-1185">Reference proteome</keyword>
<name>A0A0G3EN01_9BURK</name>
<dbReference type="OrthoDB" id="9812295at2"/>
<sequence length="186" mass="20414">MSNQPITVLGISGSLRKQSYNTAALEAAMELAPPGMTLVKADISDLPLYNQDLHTDVFPDVVERFRQQIHAADALLFVTPEYNYSIPGVLKNAIDWASRPPAQPFAGKPAAIMGVSPGAIGTARAQYHLRQVAVFLDLKLVNKPEVMIGGAKDRFDEAGKLTHEPTRDFVRQLLVSLHDWAVLLKK</sequence>
<organism evidence="2 3">
    <name type="scientific">Pandoraea thiooxydans</name>
    <dbReference type="NCBI Taxonomy" id="445709"/>
    <lineage>
        <taxon>Bacteria</taxon>
        <taxon>Pseudomonadati</taxon>
        <taxon>Pseudomonadota</taxon>
        <taxon>Betaproteobacteria</taxon>
        <taxon>Burkholderiales</taxon>
        <taxon>Burkholderiaceae</taxon>
        <taxon>Pandoraea</taxon>
    </lineage>
</organism>
<dbReference type="RefSeq" id="WP_047214201.1">
    <property type="nucleotide sequence ID" value="NZ_CP011568.3"/>
</dbReference>
<dbReference type="PANTHER" id="PTHR30543">
    <property type="entry name" value="CHROMATE REDUCTASE"/>
    <property type="match status" value="1"/>
</dbReference>
<gene>
    <name evidence="2" type="ORF">ABW99_09260</name>
</gene>
<dbReference type="EMBL" id="CP011568">
    <property type="protein sequence ID" value="AKJ68375.1"/>
    <property type="molecule type" value="Genomic_DNA"/>
</dbReference>
<evidence type="ECO:0000259" key="1">
    <source>
        <dbReference type="Pfam" id="PF03358"/>
    </source>
</evidence>
<feature type="domain" description="NADPH-dependent FMN reductase-like" evidence="1">
    <location>
        <begin position="7"/>
        <end position="152"/>
    </location>
</feature>
<dbReference type="AlphaFoldDB" id="A0A0G3EN01"/>
<dbReference type="GO" id="GO:0005829">
    <property type="term" value="C:cytosol"/>
    <property type="evidence" value="ECO:0007669"/>
    <property type="project" value="TreeGrafter"/>
</dbReference>
<dbReference type="Pfam" id="PF03358">
    <property type="entry name" value="FMN_red"/>
    <property type="match status" value="1"/>
</dbReference>